<protein>
    <submittedName>
        <fullName evidence="5">Uncharacterized protein</fullName>
    </submittedName>
</protein>
<feature type="repeat" description="WD" evidence="3">
    <location>
        <begin position="99"/>
        <end position="140"/>
    </location>
</feature>
<proteinExistence type="predicted"/>
<feature type="compositionally biased region" description="Basic and acidic residues" evidence="4">
    <location>
        <begin position="14"/>
        <end position="28"/>
    </location>
</feature>
<evidence type="ECO:0000256" key="3">
    <source>
        <dbReference type="PROSITE-ProRule" id="PRU00221"/>
    </source>
</evidence>
<evidence type="ECO:0000256" key="1">
    <source>
        <dbReference type="ARBA" id="ARBA00022574"/>
    </source>
</evidence>
<dbReference type="InterPro" id="IPR015943">
    <property type="entry name" value="WD40/YVTN_repeat-like_dom_sf"/>
</dbReference>
<sequence length="286" mass="31358">MSPSPKLSNCSTEHVNKDKNMNKSRMSDSDWSTDSEAESDSEVPLDLTAPKAIKLEVPVFDAKFHPEECLVVAGDLEGRIQAWRIDEECSEAPKTHISVKAHADSIRGLCFAPSGKKLFSIGSDKQLLISDVETSSPILALQDAFDDAPYCISSTHEHIIATGDEAGVVRLFDIRKKNPIDELLIDDGRCEDTIKDVQMSEDGKYLIAISDDGTVSAYNCKRHMFLMESESMGTDLCSIATVKGETKTLVTTSSGQIQVYNYKGWGHPSDIIPGQGFHKNTNAKLT</sequence>
<evidence type="ECO:0000256" key="2">
    <source>
        <dbReference type="ARBA" id="ARBA00022737"/>
    </source>
</evidence>
<dbReference type="InterPro" id="IPR036322">
    <property type="entry name" value="WD40_repeat_dom_sf"/>
</dbReference>
<dbReference type="SMART" id="SM00320">
    <property type="entry name" value="WD40"/>
    <property type="match status" value="4"/>
</dbReference>
<organism evidence="5">
    <name type="scientific">Oikopleura dioica</name>
    <name type="common">Tunicate</name>
    <dbReference type="NCBI Taxonomy" id="34765"/>
    <lineage>
        <taxon>Eukaryota</taxon>
        <taxon>Metazoa</taxon>
        <taxon>Chordata</taxon>
        <taxon>Tunicata</taxon>
        <taxon>Appendicularia</taxon>
        <taxon>Copelata</taxon>
        <taxon>Oikopleuridae</taxon>
        <taxon>Oikopleura</taxon>
    </lineage>
</organism>
<dbReference type="SUPFAM" id="SSF50978">
    <property type="entry name" value="WD40 repeat-like"/>
    <property type="match status" value="1"/>
</dbReference>
<feature type="region of interest" description="Disordered" evidence="4">
    <location>
        <begin position="1"/>
        <end position="44"/>
    </location>
</feature>
<feature type="compositionally biased region" description="Acidic residues" evidence="4">
    <location>
        <begin position="31"/>
        <end position="43"/>
    </location>
</feature>
<reference evidence="5" key="1">
    <citation type="journal article" date="2010" name="Science">
        <title>Plasticity of animal genome architecture unmasked by rapid evolution of a pelagic tunicate.</title>
        <authorList>
            <person name="Denoeud F."/>
            <person name="Henriet S."/>
            <person name="Mungpakdee S."/>
            <person name="Aury J.M."/>
            <person name="Da Silva C."/>
            <person name="Brinkmann H."/>
            <person name="Mikhaleva J."/>
            <person name="Olsen L.C."/>
            <person name="Jubin C."/>
            <person name="Canestro C."/>
            <person name="Bouquet J.M."/>
            <person name="Danks G."/>
            <person name="Poulain J."/>
            <person name="Campsteijn C."/>
            <person name="Adamski M."/>
            <person name="Cross I."/>
            <person name="Yadetie F."/>
            <person name="Muffato M."/>
            <person name="Louis A."/>
            <person name="Butcher S."/>
            <person name="Tsagkogeorga G."/>
            <person name="Konrad A."/>
            <person name="Singh S."/>
            <person name="Jensen M.F."/>
            <person name="Cong E.H."/>
            <person name="Eikeseth-Otteraa H."/>
            <person name="Noel B."/>
            <person name="Anthouard V."/>
            <person name="Porcel B.M."/>
            <person name="Kachouri-Lafond R."/>
            <person name="Nishino A."/>
            <person name="Ugolini M."/>
            <person name="Chourrout P."/>
            <person name="Nishida H."/>
            <person name="Aasland R."/>
            <person name="Huzurbazar S."/>
            <person name="Westhof E."/>
            <person name="Delsuc F."/>
            <person name="Lehrach H."/>
            <person name="Reinhardt R."/>
            <person name="Weissenbach J."/>
            <person name="Roy S.W."/>
            <person name="Artiguenave F."/>
            <person name="Postlethwait J.H."/>
            <person name="Manak J.R."/>
            <person name="Thompson E.M."/>
            <person name="Jaillon O."/>
            <person name="Du Pasquier L."/>
            <person name="Boudinot P."/>
            <person name="Liberles D.A."/>
            <person name="Volff J.N."/>
            <person name="Philippe H."/>
            <person name="Lenhard B."/>
            <person name="Roest Crollius H."/>
            <person name="Wincker P."/>
            <person name="Chourrout D."/>
        </authorList>
    </citation>
    <scope>NUCLEOTIDE SEQUENCE [LARGE SCALE GENOMIC DNA]</scope>
</reference>
<dbReference type="Proteomes" id="UP000011014">
    <property type="component" value="Unassembled WGS sequence"/>
</dbReference>
<dbReference type="Pfam" id="PF00400">
    <property type="entry name" value="WD40"/>
    <property type="match status" value="1"/>
</dbReference>
<dbReference type="Gene3D" id="2.130.10.10">
    <property type="entry name" value="YVTN repeat-like/Quinoprotein amine dehydrogenase"/>
    <property type="match status" value="1"/>
</dbReference>
<dbReference type="EMBL" id="FN654644">
    <property type="protein sequence ID" value="CBY35547.1"/>
    <property type="molecule type" value="Genomic_DNA"/>
</dbReference>
<dbReference type="PROSITE" id="PS50082">
    <property type="entry name" value="WD_REPEATS_2"/>
    <property type="match status" value="1"/>
</dbReference>
<keyword evidence="2" id="KW-0677">Repeat</keyword>
<gene>
    <name evidence="5" type="ORF">GSOID_T00027370001</name>
</gene>
<keyword evidence="1 3" id="KW-0853">WD repeat</keyword>
<name>E4YJ86_OIKDI</name>
<feature type="compositionally biased region" description="Polar residues" evidence="4">
    <location>
        <begin position="1"/>
        <end position="13"/>
    </location>
</feature>
<evidence type="ECO:0000313" key="5">
    <source>
        <dbReference type="EMBL" id="CBY35547.1"/>
    </source>
</evidence>
<dbReference type="InterPro" id="IPR001680">
    <property type="entry name" value="WD40_rpt"/>
</dbReference>
<dbReference type="AlphaFoldDB" id="E4YJ86"/>
<dbReference type="PANTHER" id="PTHR10971">
    <property type="entry name" value="MRNA EXPORT FACTOR AND BUB3"/>
    <property type="match status" value="1"/>
</dbReference>
<accession>E4YJ86</accession>
<evidence type="ECO:0000256" key="4">
    <source>
        <dbReference type="SAM" id="MobiDB-lite"/>
    </source>
</evidence>